<proteinExistence type="predicted"/>
<gene>
    <name evidence="1" type="primary">AlNc14C231G9293</name>
    <name evidence="1" type="ORF">ALNC14_104170</name>
</gene>
<organism evidence="1">
    <name type="scientific">Albugo laibachii Nc14</name>
    <dbReference type="NCBI Taxonomy" id="890382"/>
    <lineage>
        <taxon>Eukaryota</taxon>
        <taxon>Sar</taxon>
        <taxon>Stramenopiles</taxon>
        <taxon>Oomycota</taxon>
        <taxon>Peronosporomycetes</taxon>
        <taxon>Albuginales</taxon>
        <taxon>Albuginaceae</taxon>
        <taxon>Albugo</taxon>
    </lineage>
</organism>
<name>F0WSF2_9STRA</name>
<reference evidence="1" key="1">
    <citation type="journal article" date="2011" name="PLoS Biol.">
        <title>Gene gain and loss during evolution of obligate parasitism in the white rust pathogen of Arabidopsis thaliana.</title>
        <authorList>
            <person name="Kemen E."/>
            <person name="Gardiner A."/>
            <person name="Schultz-Larsen T."/>
            <person name="Kemen A.C."/>
            <person name="Balmuth A.L."/>
            <person name="Robert-Seilaniantz A."/>
            <person name="Bailey K."/>
            <person name="Holub E."/>
            <person name="Studholme D.J."/>
            <person name="Maclean D."/>
            <person name="Jones J.D."/>
        </authorList>
    </citation>
    <scope>NUCLEOTIDE SEQUENCE</scope>
</reference>
<dbReference type="HOGENOM" id="CLU_3072668_0_0_1"/>
<reference evidence="1" key="2">
    <citation type="submission" date="2011-02" db="EMBL/GenBank/DDBJ databases">
        <authorList>
            <person name="MacLean D."/>
        </authorList>
    </citation>
    <scope>NUCLEOTIDE SEQUENCE</scope>
</reference>
<sequence length="53" mass="6229">MLFSHLQPFFRNIFYITLHTHLLFLGSSQFATAIDIFLGKTHDEGFVMHFLDL</sequence>
<evidence type="ECO:0000313" key="1">
    <source>
        <dbReference type="EMBL" id="CCA24273.1"/>
    </source>
</evidence>
<accession>F0WSF2</accession>
<protein>
    <submittedName>
        <fullName evidence="1">AlNc14C231G9293 protein</fullName>
    </submittedName>
</protein>
<dbReference type="AlphaFoldDB" id="F0WSF2"/>
<dbReference type="EMBL" id="FR824276">
    <property type="protein sequence ID" value="CCA24273.1"/>
    <property type="molecule type" value="Genomic_DNA"/>
</dbReference>